<dbReference type="EMBL" id="BPWL01000010">
    <property type="protein sequence ID" value="GJJ14642.1"/>
    <property type="molecule type" value="Genomic_DNA"/>
</dbReference>
<dbReference type="Proteomes" id="UP001050691">
    <property type="component" value="Unassembled WGS sequence"/>
</dbReference>
<evidence type="ECO:0000313" key="4">
    <source>
        <dbReference type="Proteomes" id="UP001050691"/>
    </source>
</evidence>
<feature type="compositionally biased region" description="Basic residues" evidence="1">
    <location>
        <begin position="243"/>
        <end position="252"/>
    </location>
</feature>
<dbReference type="AlphaFoldDB" id="A0AAV5AJ12"/>
<evidence type="ECO:0000256" key="1">
    <source>
        <dbReference type="SAM" id="MobiDB-lite"/>
    </source>
</evidence>
<feature type="compositionally biased region" description="Polar residues" evidence="1">
    <location>
        <begin position="1"/>
        <end position="22"/>
    </location>
</feature>
<keyword evidence="4" id="KW-1185">Reference proteome</keyword>
<dbReference type="CDD" id="cd23659">
    <property type="entry name" value="USP_At3g01520-like"/>
    <property type="match status" value="1"/>
</dbReference>
<accession>A0AAV5AJ12</accession>
<name>A0AAV5AJ12_9AGAM</name>
<dbReference type="SUPFAM" id="SSF52402">
    <property type="entry name" value="Adenine nucleotide alpha hydrolases-like"/>
    <property type="match status" value="1"/>
</dbReference>
<dbReference type="PANTHER" id="PTHR47815:SF1">
    <property type="entry name" value="UNIVERSAL STRESS PROTEIN A FAMILY PROTEIN C25B2.10"/>
    <property type="match status" value="1"/>
</dbReference>
<feature type="region of interest" description="Disordered" evidence="1">
    <location>
        <begin position="233"/>
        <end position="263"/>
    </location>
</feature>
<dbReference type="Gene3D" id="3.40.50.620">
    <property type="entry name" value="HUPs"/>
    <property type="match status" value="1"/>
</dbReference>
<feature type="region of interest" description="Disordered" evidence="1">
    <location>
        <begin position="1"/>
        <end position="28"/>
    </location>
</feature>
<sequence>MSTSATTTRPPSLNNSVSTSPTLLRPALKSSIPSTPYIHNGSLSEADPPQLDLNAVDPFPRTQTIQSTNSTATRRYTTKVGFDTFQNPTRTTLFSFTLQVKSEGYIRGRSTRSYLVAASGDESGIHALEWVMESLVQDGDEIIVFRGFDGEDTDNKSMRQARRDEAQDLMKWVLEKNDEVESGRKLFVIVEFVGGKVTSSIERLIALYRPDSLVVGSRARTVLQQWGAAFGAPGMGSVSRPERKVKKNNSKRRPSDLKRTFEG</sequence>
<feature type="domain" description="UspA" evidence="2">
    <location>
        <begin position="115"/>
        <end position="225"/>
    </location>
</feature>
<dbReference type="InterPro" id="IPR006016">
    <property type="entry name" value="UspA"/>
</dbReference>
<protein>
    <recommendedName>
        <fullName evidence="2">UspA domain-containing protein</fullName>
    </recommendedName>
</protein>
<reference evidence="3" key="1">
    <citation type="submission" date="2021-10" db="EMBL/GenBank/DDBJ databases">
        <title>De novo Genome Assembly of Clathrus columnatus (Basidiomycota, Fungi) Using Illumina and Nanopore Sequence Data.</title>
        <authorList>
            <person name="Ogiso-Tanaka E."/>
            <person name="Itagaki H."/>
            <person name="Hosoya T."/>
            <person name="Hosaka K."/>
        </authorList>
    </citation>
    <scope>NUCLEOTIDE SEQUENCE</scope>
    <source>
        <strain evidence="3">MO-923</strain>
    </source>
</reference>
<feature type="compositionally biased region" description="Basic and acidic residues" evidence="1">
    <location>
        <begin position="253"/>
        <end position="263"/>
    </location>
</feature>
<proteinExistence type="predicted"/>
<evidence type="ECO:0000313" key="3">
    <source>
        <dbReference type="EMBL" id="GJJ14642.1"/>
    </source>
</evidence>
<evidence type="ECO:0000259" key="2">
    <source>
        <dbReference type="Pfam" id="PF00582"/>
    </source>
</evidence>
<dbReference type="Pfam" id="PF00582">
    <property type="entry name" value="Usp"/>
    <property type="match status" value="1"/>
</dbReference>
<comment type="caution">
    <text evidence="3">The sequence shown here is derived from an EMBL/GenBank/DDBJ whole genome shotgun (WGS) entry which is preliminary data.</text>
</comment>
<gene>
    <name evidence="3" type="ORF">Clacol_008908</name>
</gene>
<dbReference type="PANTHER" id="PTHR47815">
    <property type="entry name" value="UNIVERSAL STRESS PROTEIN A FAMILY PROTEIN C25B2.10"/>
    <property type="match status" value="1"/>
</dbReference>
<organism evidence="3 4">
    <name type="scientific">Clathrus columnatus</name>
    <dbReference type="NCBI Taxonomy" id="1419009"/>
    <lineage>
        <taxon>Eukaryota</taxon>
        <taxon>Fungi</taxon>
        <taxon>Dikarya</taxon>
        <taxon>Basidiomycota</taxon>
        <taxon>Agaricomycotina</taxon>
        <taxon>Agaricomycetes</taxon>
        <taxon>Phallomycetidae</taxon>
        <taxon>Phallales</taxon>
        <taxon>Clathraceae</taxon>
        <taxon>Clathrus</taxon>
    </lineage>
</organism>
<dbReference type="InterPro" id="IPR014729">
    <property type="entry name" value="Rossmann-like_a/b/a_fold"/>
</dbReference>